<evidence type="ECO:0000256" key="1">
    <source>
        <dbReference type="ARBA" id="ARBA00004123"/>
    </source>
</evidence>
<name>A0A6A6QY40_9PEZI</name>
<dbReference type="AlphaFoldDB" id="A0A6A6QY40"/>
<dbReference type="PANTHER" id="PTHR12225">
    <property type="entry name" value="ADHESION REGULATING MOLECULE 1 110 KDA CELL MEMBRANE GLYCOPROTEIN"/>
    <property type="match status" value="1"/>
</dbReference>
<dbReference type="GO" id="GO:0070628">
    <property type="term" value="F:proteasome binding"/>
    <property type="evidence" value="ECO:0007669"/>
    <property type="project" value="TreeGrafter"/>
</dbReference>
<keyword evidence="3" id="KW-0963">Cytoplasm</keyword>
<dbReference type="OrthoDB" id="340431at2759"/>
<dbReference type="InterPro" id="IPR032368">
    <property type="entry name" value="RPN13_DEUBAD"/>
</dbReference>
<dbReference type="Pfam" id="PF16550">
    <property type="entry name" value="RPN13_C"/>
    <property type="match status" value="1"/>
</dbReference>
<evidence type="ECO:0000256" key="5">
    <source>
        <dbReference type="ARBA" id="ARBA00023242"/>
    </source>
</evidence>
<evidence type="ECO:0000256" key="2">
    <source>
        <dbReference type="ARBA" id="ARBA00004496"/>
    </source>
</evidence>
<dbReference type="Gene3D" id="2.30.29.70">
    <property type="entry name" value="Proteasomal ubiquitin receptor Rpn13/ADRM1"/>
    <property type="match status" value="1"/>
</dbReference>
<gene>
    <name evidence="8" type="ORF">BU16DRAFT_526083</name>
</gene>
<dbReference type="PROSITE" id="PS51917">
    <property type="entry name" value="PRU"/>
    <property type="match status" value="1"/>
</dbReference>
<feature type="compositionally biased region" description="Gly residues" evidence="6">
    <location>
        <begin position="183"/>
        <end position="193"/>
    </location>
</feature>
<comment type="subcellular location">
    <subcellularLocation>
        <location evidence="2">Cytoplasm</location>
    </subcellularLocation>
    <subcellularLocation>
        <location evidence="1">Nucleus</location>
    </subcellularLocation>
</comment>
<proteinExistence type="predicted"/>
<dbReference type="InterPro" id="IPR044868">
    <property type="entry name" value="Rpn13/ADRM1_Pru"/>
</dbReference>
<protein>
    <recommendedName>
        <fullName evidence="7">Pru domain-containing protein</fullName>
    </recommendedName>
</protein>
<evidence type="ECO:0000256" key="4">
    <source>
        <dbReference type="ARBA" id="ARBA00022942"/>
    </source>
</evidence>
<keyword evidence="4" id="KW-0647">Proteasome</keyword>
<feature type="region of interest" description="Disordered" evidence="6">
    <location>
        <begin position="237"/>
        <end position="256"/>
    </location>
</feature>
<dbReference type="Gene3D" id="1.10.2020.20">
    <property type="match status" value="1"/>
</dbReference>
<feature type="region of interest" description="Disordered" evidence="6">
    <location>
        <begin position="150"/>
        <end position="220"/>
    </location>
</feature>
<dbReference type="GO" id="GO:0061133">
    <property type="term" value="F:endopeptidase activator activity"/>
    <property type="evidence" value="ECO:0007669"/>
    <property type="project" value="TreeGrafter"/>
</dbReference>
<dbReference type="GO" id="GO:0005634">
    <property type="term" value="C:nucleus"/>
    <property type="evidence" value="ECO:0007669"/>
    <property type="project" value="UniProtKB-SubCell"/>
</dbReference>
<dbReference type="InterPro" id="IPR006773">
    <property type="entry name" value="Rpn13/ADRM1"/>
</dbReference>
<evidence type="ECO:0000256" key="3">
    <source>
        <dbReference type="ARBA" id="ARBA00022490"/>
    </source>
</evidence>
<reference evidence="8" key="1">
    <citation type="journal article" date="2020" name="Stud. Mycol.">
        <title>101 Dothideomycetes genomes: a test case for predicting lifestyles and emergence of pathogens.</title>
        <authorList>
            <person name="Haridas S."/>
            <person name="Albert R."/>
            <person name="Binder M."/>
            <person name="Bloem J."/>
            <person name="Labutti K."/>
            <person name="Salamov A."/>
            <person name="Andreopoulos B."/>
            <person name="Baker S."/>
            <person name="Barry K."/>
            <person name="Bills G."/>
            <person name="Bluhm B."/>
            <person name="Cannon C."/>
            <person name="Castanera R."/>
            <person name="Culley D."/>
            <person name="Daum C."/>
            <person name="Ezra D."/>
            <person name="Gonzalez J."/>
            <person name="Henrissat B."/>
            <person name="Kuo A."/>
            <person name="Liang C."/>
            <person name="Lipzen A."/>
            <person name="Lutzoni F."/>
            <person name="Magnuson J."/>
            <person name="Mondo S."/>
            <person name="Nolan M."/>
            <person name="Ohm R."/>
            <person name="Pangilinan J."/>
            <person name="Park H.-J."/>
            <person name="Ramirez L."/>
            <person name="Alfaro M."/>
            <person name="Sun H."/>
            <person name="Tritt A."/>
            <person name="Yoshinaga Y."/>
            <person name="Zwiers L.-H."/>
            <person name="Turgeon B."/>
            <person name="Goodwin S."/>
            <person name="Spatafora J."/>
            <person name="Crous P."/>
            <person name="Grigoriev I."/>
        </authorList>
    </citation>
    <scope>NUCLEOTIDE SEQUENCE</scope>
    <source>
        <strain evidence="8">CBS 269.34</strain>
    </source>
</reference>
<evidence type="ECO:0000313" key="8">
    <source>
        <dbReference type="EMBL" id="KAF2497032.1"/>
    </source>
</evidence>
<dbReference type="PANTHER" id="PTHR12225:SF0">
    <property type="entry name" value="PROTEASOMAL UBIQUITIN RECEPTOR ADRM1"/>
    <property type="match status" value="1"/>
</dbReference>
<feature type="compositionally biased region" description="Basic and acidic residues" evidence="6">
    <location>
        <begin position="150"/>
        <end position="161"/>
    </location>
</feature>
<keyword evidence="5" id="KW-0539">Nucleus</keyword>
<dbReference type="InterPro" id="IPR038108">
    <property type="entry name" value="RPN13_DEUBAD_sf"/>
</dbReference>
<evidence type="ECO:0000313" key="9">
    <source>
        <dbReference type="Proteomes" id="UP000799750"/>
    </source>
</evidence>
<feature type="compositionally biased region" description="Low complexity" evidence="6">
    <location>
        <begin position="241"/>
        <end position="256"/>
    </location>
</feature>
<dbReference type="GO" id="GO:0005737">
    <property type="term" value="C:cytoplasm"/>
    <property type="evidence" value="ECO:0007669"/>
    <property type="project" value="UniProtKB-SubCell"/>
</dbReference>
<evidence type="ECO:0000256" key="6">
    <source>
        <dbReference type="SAM" id="MobiDB-lite"/>
    </source>
</evidence>
<feature type="compositionally biased region" description="Basic and acidic residues" evidence="6">
    <location>
        <begin position="195"/>
        <end position="207"/>
    </location>
</feature>
<dbReference type="Pfam" id="PF04683">
    <property type="entry name" value="Rpn13_ADRM1_Pru"/>
    <property type="match status" value="1"/>
</dbReference>
<dbReference type="Proteomes" id="UP000799750">
    <property type="component" value="Unassembled WGS sequence"/>
</dbReference>
<sequence>MSIQPLITFKAGKCDLTPGTPPRIKPDDTPGYIYLYIGDELVHFCWRPRSASASDPELDLLMIPGDGSFLPYTGPDGGADSENLKSPTNGRVFVLKFSSSSQRHLFWLQSKTQHPNGDPSWFSERDQKMGQVVDMLLSGEEVDVQEELREFHNRQGPGRRDDDDETMGDVEGTDQDQSHHRQGSGGAGPGATGGDVREEGEGSREGGADGGRADSSGAGANDASAIVQNFLNSLKGGAGASGSQQQQGKPFTTLPDLLPSTTTIPVIDQADPAFIDRLCSHLPPMLLLLAQEIDDLEEVDPTSETAQAAIQALSIDQKKGILKRVLRSPQLHQSLGSLTVALRDGGLPTVSEALGIKVANGGYIKHGGMPLGAGEAVEAFLEGVKSTVLEEKAKGDEGRMDTD</sequence>
<dbReference type="EMBL" id="MU004187">
    <property type="protein sequence ID" value="KAF2497032.1"/>
    <property type="molecule type" value="Genomic_DNA"/>
</dbReference>
<organism evidence="8 9">
    <name type="scientific">Lophium mytilinum</name>
    <dbReference type="NCBI Taxonomy" id="390894"/>
    <lineage>
        <taxon>Eukaryota</taxon>
        <taxon>Fungi</taxon>
        <taxon>Dikarya</taxon>
        <taxon>Ascomycota</taxon>
        <taxon>Pezizomycotina</taxon>
        <taxon>Dothideomycetes</taxon>
        <taxon>Pleosporomycetidae</taxon>
        <taxon>Mytilinidiales</taxon>
        <taxon>Mytilinidiaceae</taxon>
        <taxon>Lophium</taxon>
    </lineage>
</organism>
<dbReference type="GO" id="GO:0008541">
    <property type="term" value="C:proteasome regulatory particle, lid subcomplex"/>
    <property type="evidence" value="ECO:0007669"/>
    <property type="project" value="TreeGrafter"/>
</dbReference>
<accession>A0A6A6QY40</accession>
<feature type="compositionally biased region" description="Acidic residues" evidence="6">
    <location>
        <begin position="162"/>
        <end position="174"/>
    </location>
</feature>
<evidence type="ECO:0000259" key="7">
    <source>
        <dbReference type="PROSITE" id="PS51917"/>
    </source>
</evidence>
<feature type="domain" description="Pru" evidence="7">
    <location>
        <begin position="1"/>
        <end position="140"/>
    </location>
</feature>
<keyword evidence="9" id="KW-1185">Reference proteome</keyword>
<dbReference type="InterPro" id="IPR038633">
    <property type="entry name" value="Rpn13/ADRM1_Pru_sf"/>
</dbReference>